<feature type="compositionally biased region" description="Basic and acidic residues" evidence="3">
    <location>
        <begin position="645"/>
        <end position="663"/>
    </location>
</feature>
<gene>
    <name evidence="5" type="ORF">B0A50_08606</name>
</gene>
<organism evidence="5 6">
    <name type="scientific">Salinomyces thailandicus</name>
    <dbReference type="NCBI Taxonomy" id="706561"/>
    <lineage>
        <taxon>Eukaryota</taxon>
        <taxon>Fungi</taxon>
        <taxon>Dikarya</taxon>
        <taxon>Ascomycota</taxon>
        <taxon>Pezizomycotina</taxon>
        <taxon>Dothideomycetes</taxon>
        <taxon>Dothideomycetidae</taxon>
        <taxon>Mycosphaerellales</taxon>
        <taxon>Teratosphaeriaceae</taxon>
        <taxon>Salinomyces</taxon>
    </lineage>
</organism>
<dbReference type="InterPro" id="IPR053039">
    <property type="entry name" value="Polarity_Bud-Selection_Reg"/>
</dbReference>
<feature type="region of interest" description="Disordered" evidence="3">
    <location>
        <begin position="1"/>
        <end position="191"/>
    </location>
</feature>
<feature type="compositionally biased region" description="Low complexity" evidence="3">
    <location>
        <begin position="957"/>
        <end position="975"/>
    </location>
</feature>
<feature type="compositionally biased region" description="Low complexity" evidence="3">
    <location>
        <begin position="784"/>
        <end position="801"/>
    </location>
</feature>
<feature type="compositionally biased region" description="Basic residues" evidence="3">
    <location>
        <begin position="467"/>
        <end position="477"/>
    </location>
</feature>
<feature type="compositionally biased region" description="Acidic residues" evidence="3">
    <location>
        <begin position="238"/>
        <end position="249"/>
    </location>
</feature>
<feature type="region of interest" description="Disordered" evidence="3">
    <location>
        <begin position="492"/>
        <end position="514"/>
    </location>
</feature>
<evidence type="ECO:0000313" key="6">
    <source>
        <dbReference type="Proteomes" id="UP000308549"/>
    </source>
</evidence>
<feature type="region of interest" description="Disordered" evidence="3">
    <location>
        <begin position="238"/>
        <end position="260"/>
    </location>
</feature>
<keyword evidence="1 2" id="KW-0728">SH3 domain</keyword>
<feature type="region of interest" description="Disordered" evidence="3">
    <location>
        <begin position="458"/>
        <end position="477"/>
    </location>
</feature>
<dbReference type="GO" id="GO:0051286">
    <property type="term" value="C:cell tip"/>
    <property type="evidence" value="ECO:0007669"/>
    <property type="project" value="TreeGrafter"/>
</dbReference>
<evidence type="ECO:0000259" key="4">
    <source>
        <dbReference type="PROSITE" id="PS50002"/>
    </source>
</evidence>
<dbReference type="GO" id="GO:0015630">
    <property type="term" value="C:microtubule cytoskeleton"/>
    <property type="evidence" value="ECO:0007669"/>
    <property type="project" value="TreeGrafter"/>
</dbReference>
<feature type="compositionally biased region" description="Low complexity" evidence="3">
    <location>
        <begin position="149"/>
        <end position="160"/>
    </location>
</feature>
<feature type="compositionally biased region" description="Low complexity" evidence="3">
    <location>
        <begin position="311"/>
        <end position="329"/>
    </location>
</feature>
<dbReference type="GO" id="GO:0030950">
    <property type="term" value="P:establishment or maintenance of actin cytoskeleton polarity"/>
    <property type="evidence" value="ECO:0007669"/>
    <property type="project" value="TreeGrafter"/>
</dbReference>
<feature type="compositionally biased region" description="Polar residues" evidence="3">
    <location>
        <begin position="167"/>
        <end position="189"/>
    </location>
</feature>
<feature type="region of interest" description="Disordered" evidence="3">
    <location>
        <begin position="311"/>
        <end position="339"/>
    </location>
</feature>
<name>A0A4V5N4L2_9PEZI</name>
<dbReference type="Proteomes" id="UP000308549">
    <property type="component" value="Unassembled WGS sequence"/>
</dbReference>
<feature type="compositionally biased region" description="Low complexity" evidence="3">
    <location>
        <begin position="705"/>
        <end position="716"/>
    </location>
</feature>
<feature type="compositionally biased region" description="Basic and acidic residues" evidence="3">
    <location>
        <begin position="856"/>
        <end position="873"/>
    </location>
</feature>
<evidence type="ECO:0000256" key="2">
    <source>
        <dbReference type="PROSITE-ProRule" id="PRU00192"/>
    </source>
</evidence>
<feature type="compositionally biased region" description="Acidic residues" evidence="3">
    <location>
        <begin position="840"/>
        <end position="851"/>
    </location>
</feature>
<feature type="compositionally biased region" description="Basic and acidic residues" evidence="3">
    <location>
        <begin position="681"/>
        <end position="704"/>
    </location>
</feature>
<dbReference type="PANTHER" id="PTHR47775">
    <property type="entry name" value="BUD SITE SELECTION PROTEIN 14"/>
    <property type="match status" value="1"/>
</dbReference>
<dbReference type="GO" id="GO:0008104">
    <property type="term" value="P:intracellular protein localization"/>
    <property type="evidence" value="ECO:0007669"/>
    <property type="project" value="TreeGrafter"/>
</dbReference>
<proteinExistence type="predicted"/>
<dbReference type="EMBL" id="NAJL01000094">
    <property type="protein sequence ID" value="TKA21909.1"/>
    <property type="molecule type" value="Genomic_DNA"/>
</dbReference>
<dbReference type="SMART" id="SM00326">
    <property type="entry name" value="SH3"/>
    <property type="match status" value="1"/>
</dbReference>
<keyword evidence="6" id="KW-1185">Reference proteome</keyword>
<evidence type="ECO:0000256" key="1">
    <source>
        <dbReference type="ARBA" id="ARBA00022443"/>
    </source>
</evidence>
<sequence length="1059" mass="116428">MARPGIVRADTLDLQDQDNPSAAEHQRHPSDGGVAPHQAAEMHHVIEERHSEEQTLHDAWNMAGQLDEPGAIDRAHAQLEQANGRRHDGEEDGEGGESEVETDDDMMDRISSSPSIDDGGSTLASSPPLPPIPPPHNPPARLEVWAPARSSSLSPTPTITPRREHFNSSSISPLSAVSTAETNVESSPSPEHLLTRREDHFCLPARRRVAVGPIRLNIIGSRKEKDCALKEGEFEDAFEAGDDNTNGEDDDHHSDRSVIVRKNLRPIESPFRRHSFMRSLTNLGQTDLEQSPSQISIPSVDLNDILLPVDDPLLDYPPSSPSSSTSSWEDATDSDQDSFDLERQQQDANDDADDAFFNLDRRYIDSGWASECLRETEDIDFEFVYALHTFVATVEGQANATKGDTMVLLDDSNSYWWLVRVVKDSSIGYLPAEHIETPTERLARLNKHRNIDLSATMLSDNSEKSRNPLKKAMRRRNAKTVQFAAPTYVEASDYDYSTDDEDPATSEPSYETGTAHVEDTQHAVEAEPRESIDSNLSDDDEARFSAATKRASFDREQAATQAPSVDDPQTSPKLVDKTEAAPLKSRKGTPRNTDSFLRDDSIETKKITITPGLLREDTLSIKSASSESTRNPSMENLVKSASPTEQRDMPKKETKDKKKEKQKGGMLSGLFKKKDKKDKKGAKEEHGNESDMEKPSSEYSRESPRSSPVPSGSSSPIDKSTSVAQASKQAPAKGRLQKQAPPKISSPIREPAKEAENRAFVAELPGAEVAHEMAAGNDSRAQREFQQQQAQQQQIAASAPAVEREKEGGLLSPIRNALSTNNGEPKPKKAKRSKSRVELDDFDDSPVDEEGPNPFKEQEERQRANSQEDERLSESPVEIMPGTFMHGTEIVHIPMPGEGIEEDDGEAPASLSSSPSIIEHPAEPAEETEQDPPTEDDEATPTAPGSPQPDTQQQIPSRDQSADSTTSSTRRSPNPATTPTPPSPTWSDTHLRAWYDDGSDVKDLLTLIHDSSHPVMPVAPDHPLMAGLFVEERQGVQKMMGDLDGLLGAYLQRKGLSMG</sequence>
<feature type="compositionally biased region" description="Polar residues" evidence="3">
    <location>
        <begin position="620"/>
        <end position="644"/>
    </location>
</feature>
<dbReference type="SUPFAM" id="SSF50044">
    <property type="entry name" value="SH3-domain"/>
    <property type="match status" value="1"/>
</dbReference>
<dbReference type="PANTHER" id="PTHR47775:SF1">
    <property type="entry name" value="BUD SITE SELECTION PROTEIN 14"/>
    <property type="match status" value="1"/>
</dbReference>
<dbReference type="InterPro" id="IPR036028">
    <property type="entry name" value="SH3-like_dom_sf"/>
</dbReference>
<dbReference type="OrthoDB" id="196165at2759"/>
<feature type="compositionally biased region" description="Polar residues" evidence="3">
    <location>
        <begin position="717"/>
        <end position="728"/>
    </location>
</feature>
<dbReference type="FunFam" id="2.30.30.40:FF:000035">
    <property type="entry name" value="SH3 domain containing protein"/>
    <property type="match status" value="1"/>
</dbReference>
<feature type="compositionally biased region" description="Acidic residues" evidence="3">
    <location>
        <begin position="90"/>
        <end position="106"/>
    </location>
</feature>
<dbReference type="InterPro" id="IPR001452">
    <property type="entry name" value="SH3_domain"/>
</dbReference>
<evidence type="ECO:0000313" key="5">
    <source>
        <dbReference type="EMBL" id="TKA21909.1"/>
    </source>
</evidence>
<dbReference type="PROSITE" id="PS50002">
    <property type="entry name" value="SH3"/>
    <property type="match status" value="1"/>
</dbReference>
<feature type="compositionally biased region" description="Basic and acidic residues" evidence="3">
    <location>
        <begin position="40"/>
        <end position="56"/>
    </location>
</feature>
<dbReference type="AlphaFoldDB" id="A0A4V5N4L2"/>
<feature type="compositionally biased region" description="Low complexity" evidence="3">
    <location>
        <begin position="109"/>
        <end position="121"/>
    </location>
</feature>
<feature type="domain" description="SH3" evidence="4">
    <location>
        <begin position="379"/>
        <end position="440"/>
    </location>
</feature>
<reference evidence="5 6" key="1">
    <citation type="submission" date="2017-03" db="EMBL/GenBank/DDBJ databases">
        <title>Genomes of endolithic fungi from Antarctica.</title>
        <authorList>
            <person name="Coleine C."/>
            <person name="Masonjones S."/>
            <person name="Stajich J.E."/>
        </authorList>
    </citation>
    <scope>NUCLEOTIDE SEQUENCE [LARGE SCALE GENOMIC DNA]</scope>
    <source>
        <strain evidence="5 6">CCFEE 6315</strain>
    </source>
</reference>
<comment type="caution">
    <text evidence="5">The sequence shown here is derived from an EMBL/GenBank/DDBJ whole genome shotgun (WGS) entry which is preliminary data.</text>
</comment>
<feature type="compositionally biased region" description="Acidic residues" evidence="3">
    <location>
        <begin position="924"/>
        <end position="939"/>
    </location>
</feature>
<feature type="compositionally biased region" description="Low complexity" evidence="3">
    <location>
        <begin position="907"/>
        <end position="919"/>
    </location>
</feature>
<feature type="compositionally biased region" description="Basic and acidic residues" evidence="3">
    <location>
        <begin position="71"/>
        <end position="89"/>
    </location>
</feature>
<evidence type="ECO:0000256" key="3">
    <source>
        <dbReference type="SAM" id="MobiDB-lite"/>
    </source>
</evidence>
<feature type="compositionally biased region" description="Pro residues" evidence="3">
    <location>
        <begin position="127"/>
        <end position="138"/>
    </location>
</feature>
<feature type="compositionally biased region" description="Polar residues" evidence="3">
    <location>
        <begin position="558"/>
        <end position="572"/>
    </location>
</feature>
<accession>A0A4V5N4L2</accession>
<feature type="region of interest" description="Disordered" evidence="3">
    <location>
        <begin position="547"/>
        <end position="989"/>
    </location>
</feature>
<feature type="compositionally biased region" description="Acidic residues" evidence="3">
    <location>
        <begin position="330"/>
        <end position="339"/>
    </location>
</feature>
<feature type="compositionally biased region" description="Basic residues" evidence="3">
    <location>
        <begin position="671"/>
        <end position="680"/>
    </location>
</feature>
<feature type="compositionally biased region" description="Basic and acidic residues" evidence="3">
    <location>
        <begin position="596"/>
        <end position="606"/>
    </location>
</feature>
<dbReference type="Gene3D" id="2.30.30.40">
    <property type="entry name" value="SH3 Domains"/>
    <property type="match status" value="1"/>
</dbReference>
<feature type="compositionally biased region" description="Acidic residues" evidence="3">
    <location>
        <begin position="492"/>
        <end position="504"/>
    </location>
</feature>
<protein>
    <recommendedName>
        <fullName evidence="4">SH3 domain-containing protein</fullName>
    </recommendedName>
</protein>